<organism evidence="1 2">
    <name type="scientific">Rhizopogon vesiculosus</name>
    <dbReference type="NCBI Taxonomy" id="180088"/>
    <lineage>
        <taxon>Eukaryota</taxon>
        <taxon>Fungi</taxon>
        <taxon>Dikarya</taxon>
        <taxon>Basidiomycota</taxon>
        <taxon>Agaricomycotina</taxon>
        <taxon>Agaricomycetes</taxon>
        <taxon>Agaricomycetidae</taxon>
        <taxon>Boletales</taxon>
        <taxon>Suillineae</taxon>
        <taxon>Rhizopogonaceae</taxon>
        <taxon>Rhizopogon</taxon>
    </lineage>
</organism>
<gene>
    <name evidence="1" type="ORF">AZE42_03354</name>
</gene>
<dbReference type="EMBL" id="LVVM01006278">
    <property type="protein sequence ID" value="OJA08562.1"/>
    <property type="molecule type" value="Genomic_DNA"/>
</dbReference>
<dbReference type="Proteomes" id="UP000183567">
    <property type="component" value="Unassembled WGS sequence"/>
</dbReference>
<evidence type="ECO:0008006" key="3">
    <source>
        <dbReference type="Google" id="ProtNLM"/>
    </source>
</evidence>
<dbReference type="STRING" id="180088.A0A1J8QGN1"/>
<evidence type="ECO:0000313" key="2">
    <source>
        <dbReference type="Proteomes" id="UP000183567"/>
    </source>
</evidence>
<dbReference type="Gene3D" id="2.120.10.70">
    <property type="entry name" value="Fucose-specific lectin"/>
    <property type="match status" value="1"/>
</dbReference>
<protein>
    <recommendedName>
        <fullName evidence="3">Fucose-specific lectin</fullName>
    </recommendedName>
</protein>
<accession>A0A1J8QGN1</accession>
<sequence>MAGVQVKDNQFCVYYQGKDYKLYKIQLNNADKTQYSLLKLSDFTPTARINTPIGAFAWNGLRGVRGIHVYYITDKS</sequence>
<dbReference type="AlphaFoldDB" id="A0A1J8QGN1"/>
<dbReference type="OrthoDB" id="407298at2759"/>
<keyword evidence="2" id="KW-1185">Reference proteome</keyword>
<reference evidence="1 2" key="1">
    <citation type="submission" date="2016-03" db="EMBL/GenBank/DDBJ databases">
        <title>Comparative genomics of the ectomycorrhizal sister species Rhizopogon vinicolor and Rhizopogon vesiculosus (Basidiomycota: Boletales) reveals a divergence of the mating type B locus.</title>
        <authorList>
            <person name="Mujic A.B."/>
            <person name="Kuo A."/>
            <person name="Tritt A."/>
            <person name="Lipzen A."/>
            <person name="Chen C."/>
            <person name="Johnson J."/>
            <person name="Sharma A."/>
            <person name="Barry K."/>
            <person name="Grigoriev I.V."/>
            <person name="Spatafora J.W."/>
        </authorList>
    </citation>
    <scope>NUCLEOTIDE SEQUENCE [LARGE SCALE GENOMIC DNA]</scope>
    <source>
        <strain evidence="1 2">AM-OR11-056</strain>
    </source>
</reference>
<name>A0A1J8QGN1_9AGAM</name>
<proteinExistence type="predicted"/>
<comment type="caution">
    <text evidence="1">The sequence shown here is derived from an EMBL/GenBank/DDBJ whole genome shotgun (WGS) entry which is preliminary data.</text>
</comment>
<evidence type="ECO:0000313" key="1">
    <source>
        <dbReference type="EMBL" id="OJA08562.1"/>
    </source>
</evidence>